<evidence type="ECO:0000256" key="5">
    <source>
        <dbReference type="ARBA" id="ARBA00022679"/>
    </source>
</evidence>
<name>A0AAD2DGG0_9LAMI</name>
<dbReference type="GO" id="GO:0008270">
    <property type="term" value="F:zinc ion binding"/>
    <property type="evidence" value="ECO:0007669"/>
    <property type="project" value="UniProtKB-KW"/>
</dbReference>
<feature type="compositionally biased region" description="Low complexity" evidence="12">
    <location>
        <begin position="55"/>
        <end position="75"/>
    </location>
</feature>
<evidence type="ECO:0000256" key="2">
    <source>
        <dbReference type="ARBA" id="ARBA00004906"/>
    </source>
</evidence>
<comment type="catalytic activity">
    <reaction evidence="1">
        <text>S-ubiquitinyl-[E2 ubiquitin-conjugating enzyme]-L-cysteine + [acceptor protein]-L-lysine = [E2 ubiquitin-conjugating enzyme]-L-cysteine + N(6)-ubiquitinyl-[acceptor protein]-L-lysine.</text>
        <dbReference type="EC" id="2.3.2.27"/>
    </reaction>
</comment>
<keyword evidence="5" id="KW-0808">Transferase</keyword>
<feature type="compositionally biased region" description="Basic and acidic residues" evidence="12">
    <location>
        <begin position="7"/>
        <end position="19"/>
    </location>
</feature>
<evidence type="ECO:0000256" key="8">
    <source>
        <dbReference type="ARBA" id="ARBA00022786"/>
    </source>
</evidence>
<keyword evidence="8" id="KW-0833">Ubl conjugation pathway</keyword>
<feature type="region of interest" description="Disordered" evidence="12">
    <location>
        <begin position="1"/>
        <end position="127"/>
    </location>
</feature>
<evidence type="ECO:0000256" key="11">
    <source>
        <dbReference type="PROSITE-ProRule" id="PRU00455"/>
    </source>
</evidence>
<dbReference type="InterPro" id="IPR013083">
    <property type="entry name" value="Znf_RING/FYVE/PHD"/>
</dbReference>
<evidence type="ECO:0000256" key="12">
    <source>
        <dbReference type="SAM" id="MobiDB-lite"/>
    </source>
</evidence>
<dbReference type="CDD" id="cd16571">
    <property type="entry name" value="RING-HC_SIAHs"/>
    <property type="match status" value="1"/>
</dbReference>
<comment type="pathway">
    <text evidence="2">Protein modification; protein ubiquitination.</text>
</comment>
<feature type="compositionally biased region" description="Basic and acidic residues" evidence="12">
    <location>
        <begin position="27"/>
        <end position="37"/>
    </location>
</feature>
<feature type="domain" description="SIAH-type" evidence="13">
    <location>
        <begin position="195"/>
        <end position="253"/>
    </location>
</feature>
<comment type="function">
    <text evidence="10">E3 ubiquitin-protein ligase that mediates ubiquitination and subsequent proteasomal degradation of target proteins. E3 ubiquitin ligases accept ubiquitin from an E2 ubiquitin-conjugating enzyme in the form of a thioester and then directly transfers the ubiquitin to targeted substrates. It probably triggers the ubiquitin-mediated degradation of different substrates.</text>
</comment>
<dbReference type="EC" id="2.3.2.27" evidence="4"/>
<organism evidence="14 15">
    <name type="scientific">Fraxinus pennsylvanica</name>
    <dbReference type="NCBI Taxonomy" id="56036"/>
    <lineage>
        <taxon>Eukaryota</taxon>
        <taxon>Viridiplantae</taxon>
        <taxon>Streptophyta</taxon>
        <taxon>Embryophyta</taxon>
        <taxon>Tracheophyta</taxon>
        <taxon>Spermatophyta</taxon>
        <taxon>Magnoliopsida</taxon>
        <taxon>eudicotyledons</taxon>
        <taxon>Gunneridae</taxon>
        <taxon>Pentapetalae</taxon>
        <taxon>asterids</taxon>
        <taxon>lamiids</taxon>
        <taxon>Lamiales</taxon>
        <taxon>Oleaceae</taxon>
        <taxon>Oleeae</taxon>
        <taxon>Fraxinus</taxon>
    </lineage>
</organism>
<evidence type="ECO:0000313" key="14">
    <source>
        <dbReference type="EMBL" id="CAI9752949.1"/>
    </source>
</evidence>
<keyword evidence="9" id="KW-0862">Zinc</keyword>
<sequence>MGRFSVRRSEGEGNSDSKNKWPVYGKRRTDTKSGDRPSKRKNGSSVAFSGNPRFSTPVVTGSSTAAASATTSAAPQLKAQQRIPGRQEEPILVNESGEGTEEETEEESEEEIEEETEEPKEGECSHERQVSVIFPDLDFLDCPICLEPLGLPVFQCKNGHIACKSCCTKMRNKCGSCSLQIGHIRCRAIETVIESIKIKCLNACYGCPETMLYNERLEHEKACDYVPCSCPQLECNYVGPHFGLIKHIEAEHSDSCEDFTFGCSIKLSLDTNKKQVILHETSEDVVFVLNHFIEDLGSLINVVCAGRSSEKSRYSYLLTSEDGESSIKLESFADNVPKWTISTPLKNFLLVPKNFIASNGQIKLEVTINGRTDGRL</sequence>
<feature type="compositionally biased region" description="Polar residues" evidence="12">
    <location>
        <begin position="43"/>
        <end position="54"/>
    </location>
</feature>
<keyword evidence="7 11" id="KW-0863">Zinc-finger</keyword>
<proteinExistence type="inferred from homology"/>
<comment type="similarity">
    <text evidence="3">Belongs to the SINA (Seven in absentia) family.</text>
</comment>
<evidence type="ECO:0000256" key="7">
    <source>
        <dbReference type="ARBA" id="ARBA00022771"/>
    </source>
</evidence>
<feature type="compositionally biased region" description="Acidic residues" evidence="12">
    <location>
        <begin position="98"/>
        <end position="118"/>
    </location>
</feature>
<dbReference type="SUPFAM" id="SSF49599">
    <property type="entry name" value="TRAF domain-like"/>
    <property type="match status" value="1"/>
</dbReference>
<evidence type="ECO:0000256" key="9">
    <source>
        <dbReference type="ARBA" id="ARBA00022833"/>
    </source>
</evidence>
<dbReference type="Pfam" id="PF21361">
    <property type="entry name" value="Sina_ZnF"/>
    <property type="match status" value="1"/>
</dbReference>
<dbReference type="PANTHER" id="PTHR46632:SF16">
    <property type="entry name" value="E3 UBIQUITIN-PROTEIN LIGASE SINA-LIKE 10"/>
    <property type="match status" value="1"/>
</dbReference>
<dbReference type="InterPro" id="IPR049548">
    <property type="entry name" value="Sina-like_RING"/>
</dbReference>
<dbReference type="GO" id="GO:0061630">
    <property type="term" value="F:ubiquitin protein ligase activity"/>
    <property type="evidence" value="ECO:0007669"/>
    <property type="project" value="UniProtKB-EC"/>
</dbReference>
<evidence type="ECO:0000313" key="15">
    <source>
        <dbReference type="Proteomes" id="UP000834106"/>
    </source>
</evidence>
<dbReference type="AlphaFoldDB" id="A0AAD2DGG0"/>
<reference evidence="14" key="1">
    <citation type="submission" date="2023-05" db="EMBL/GenBank/DDBJ databases">
        <authorList>
            <person name="Huff M."/>
        </authorList>
    </citation>
    <scope>NUCLEOTIDE SEQUENCE</scope>
</reference>
<dbReference type="Gene3D" id="3.30.40.10">
    <property type="entry name" value="Zinc/RING finger domain, C3HC4 (zinc finger)"/>
    <property type="match status" value="1"/>
</dbReference>
<protein>
    <recommendedName>
        <fullName evidence="4">RING-type E3 ubiquitin transferase</fullName>
        <ecNumber evidence="4">2.3.2.27</ecNumber>
    </recommendedName>
</protein>
<dbReference type="EMBL" id="OU503036">
    <property type="protein sequence ID" value="CAI9752949.1"/>
    <property type="molecule type" value="Genomic_DNA"/>
</dbReference>
<dbReference type="Proteomes" id="UP000834106">
    <property type="component" value="Chromosome 1"/>
</dbReference>
<dbReference type="PROSITE" id="PS51081">
    <property type="entry name" value="ZF_SIAH"/>
    <property type="match status" value="1"/>
</dbReference>
<evidence type="ECO:0000256" key="1">
    <source>
        <dbReference type="ARBA" id="ARBA00000900"/>
    </source>
</evidence>
<evidence type="ECO:0000259" key="13">
    <source>
        <dbReference type="PROSITE" id="PS51081"/>
    </source>
</evidence>
<evidence type="ECO:0000256" key="3">
    <source>
        <dbReference type="ARBA" id="ARBA00009119"/>
    </source>
</evidence>
<keyword evidence="6" id="KW-0479">Metal-binding</keyword>
<evidence type="ECO:0000256" key="4">
    <source>
        <dbReference type="ARBA" id="ARBA00012483"/>
    </source>
</evidence>
<dbReference type="InterPro" id="IPR013010">
    <property type="entry name" value="Znf_SIAH"/>
</dbReference>
<evidence type="ECO:0000256" key="6">
    <source>
        <dbReference type="ARBA" id="ARBA00022723"/>
    </source>
</evidence>
<dbReference type="InterPro" id="IPR044286">
    <property type="entry name" value="SINL_plant"/>
</dbReference>
<accession>A0AAD2DGG0</accession>
<dbReference type="Pfam" id="PF21362">
    <property type="entry name" value="Sina_RING"/>
    <property type="match status" value="1"/>
</dbReference>
<dbReference type="PANTHER" id="PTHR46632">
    <property type="entry name" value="E3 UBIQUITIN-PROTEIN LIGASE SINA-LIKE 4"/>
    <property type="match status" value="1"/>
</dbReference>
<gene>
    <name evidence="14" type="ORF">FPE_LOCUS380</name>
</gene>
<evidence type="ECO:0000256" key="10">
    <source>
        <dbReference type="ARBA" id="ARBA00024004"/>
    </source>
</evidence>
<keyword evidence="15" id="KW-1185">Reference proteome</keyword>